<evidence type="ECO:0000313" key="2">
    <source>
        <dbReference type="EMBL" id="ESK83836.1"/>
    </source>
</evidence>
<proteinExistence type="predicted"/>
<dbReference type="KEGG" id="mrr:Moror_13519"/>
<feature type="region of interest" description="Disordered" evidence="1">
    <location>
        <begin position="131"/>
        <end position="156"/>
    </location>
</feature>
<reference evidence="2 3" key="1">
    <citation type="journal article" date="2014" name="BMC Genomics">
        <title>Genome and secretome analysis of the hemibiotrophic fungal pathogen, Moniliophthora roreri, which causes frosty pod rot disease of cacao: mechanisms of the biotrophic and necrotrophic phases.</title>
        <authorList>
            <person name="Meinhardt L.W."/>
            <person name="Costa G.G.L."/>
            <person name="Thomazella D.P.T."/>
            <person name="Teixeira P.J.P.L."/>
            <person name="Carazzolle M.F."/>
            <person name="Schuster S.C."/>
            <person name="Carlson J.E."/>
            <person name="Guiltinan M.J."/>
            <person name="Mieczkowski P."/>
            <person name="Farmer A."/>
            <person name="Ramaraj T."/>
            <person name="Crozier J."/>
            <person name="Davis R.E."/>
            <person name="Shao J."/>
            <person name="Melnick R.L."/>
            <person name="Pereira G.A.G."/>
            <person name="Bailey B.A."/>
        </authorList>
    </citation>
    <scope>NUCLEOTIDE SEQUENCE [LARGE SCALE GENOMIC DNA]</scope>
    <source>
        <strain evidence="2 3">MCA 2997</strain>
    </source>
</reference>
<dbReference type="EMBL" id="AWSO01001434">
    <property type="protein sequence ID" value="ESK83836.1"/>
    <property type="molecule type" value="Genomic_DNA"/>
</dbReference>
<gene>
    <name evidence="2" type="ORF">Moror_13519</name>
</gene>
<feature type="compositionally biased region" description="Acidic residues" evidence="1">
    <location>
        <begin position="137"/>
        <end position="156"/>
    </location>
</feature>
<dbReference type="AlphaFoldDB" id="V2WTF2"/>
<protein>
    <submittedName>
        <fullName evidence="2">Uncharacterized protein</fullName>
    </submittedName>
</protein>
<organism evidence="2 3">
    <name type="scientific">Moniliophthora roreri (strain MCA 2997)</name>
    <name type="common">Cocoa frosty pod rot fungus</name>
    <name type="synonym">Crinipellis roreri</name>
    <dbReference type="NCBI Taxonomy" id="1381753"/>
    <lineage>
        <taxon>Eukaryota</taxon>
        <taxon>Fungi</taxon>
        <taxon>Dikarya</taxon>
        <taxon>Basidiomycota</taxon>
        <taxon>Agaricomycotina</taxon>
        <taxon>Agaricomycetes</taxon>
        <taxon>Agaricomycetidae</taxon>
        <taxon>Agaricales</taxon>
        <taxon>Marasmiineae</taxon>
        <taxon>Marasmiaceae</taxon>
        <taxon>Moniliophthora</taxon>
    </lineage>
</organism>
<evidence type="ECO:0000256" key="1">
    <source>
        <dbReference type="SAM" id="MobiDB-lite"/>
    </source>
</evidence>
<name>V2WTF2_MONRO</name>
<comment type="caution">
    <text evidence="2">The sequence shown here is derived from an EMBL/GenBank/DDBJ whole genome shotgun (WGS) entry which is preliminary data.</text>
</comment>
<dbReference type="OrthoDB" id="2676448at2759"/>
<keyword evidence="3" id="KW-1185">Reference proteome</keyword>
<dbReference type="Proteomes" id="UP000017559">
    <property type="component" value="Unassembled WGS sequence"/>
</dbReference>
<evidence type="ECO:0000313" key="3">
    <source>
        <dbReference type="Proteomes" id="UP000017559"/>
    </source>
</evidence>
<dbReference type="HOGENOM" id="CLU_1586917_0_0_1"/>
<sequence>MHTGDNVQDKPWAKPAYWEVMLKVFKLFHAEEEIACLHVEIKRLVTYIKEEDAYLWKCQVELWCFNDLYLMCLQQIFALSSFDPMNKLHTEGNREDMEIRHSKALAWRDLSDVEQQQAFLNLAGNNIITALGGEGPTVDEEPDESEGEEDKADAEEAVSHVLGTALVD</sequence>
<accession>V2WTF2</accession>